<keyword evidence="5" id="KW-0119">Carbohydrate metabolism</keyword>
<reference evidence="9 10" key="1">
    <citation type="journal article" date="2018" name="G3 (Bethesda)">
        <title>Phylogenetic and Phylogenomic Definition of Rhizopus Species.</title>
        <authorList>
            <person name="Gryganskyi A.P."/>
            <person name="Golan J."/>
            <person name="Dolatabadi S."/>
            <person name="Mondo S."/>
            <person name="Robb S."/>
            <person name="Idnurm A."/>
            <person name="Muszewska A."/>
            <person name="Steczkiewicz K."/>
            <person name="Masonjones S."/>
            <person name="Liao H.L."/>
            <person name="Gajdeczka M.T."/>
            <person name="Anike F."/>
            <person name="Vuek A."/>
            <person name="Anishchenko I.M."/>
            <person name="Voigt K."/>
            <person name="de Hoog G.S."/>
            <person name="Smith M.E."/>
            <person name="Heitman J."/>
            <person name="Vilgalys R."/>
            <person name="Stajich J.E."/>
        </authorList>
    </citation>
    <scope>NUCLEOTIDE SEQUENCE [LARGE SCALE GENOMIC DNA]</scope>
    <source>
        <strain evidence="9 10">LSU 92-RS-03</strain>
    </source>
</reference>
<evidence type="ECO:0000256" key="1">
    <source>
        <dbReference type="ARBA" id="ARBA00001863"/>
    </source>
</evidence>
<dbReference type="SUPFAM" id="SSF48208">
    <property type="entry name" value="Six-hairpin glycosidases"/>
    <property type="match status" value="1"/>
</dbReference>
<organism evidence="9 10">
    <name type="scientific">Rhizopus stolonifer</name>
    <name type="common">Rhizopus nigricans</name>
    <dbReference type="NCBI Taxonomy" id="4846"/>
    <lineage>
        <taxon>Eukaryota</taxon>
        <taxon>Fungi</taxon>
        <taxon>Fungi incertae sedis</taxon>
        <taxon>Mucoromycota</taxon>
        <taxon>Mucoromycotina</taxon>
        <taxon>Mucoromycetes</taxon>
        <taxon>Mucorales</taxon>
        <taxon>Mucorineae</taxon>
        <taxon>Rhizopodaceae</taxon>
        <taxon>Rhizopus</taxon>
    </lineage>
</organism>
<dbReference type="InterPro" id="IPR011613">
    <property type="entry name" value="GH15-like"/>
</dbReference>
<dbReference type="EMBL" id="PJQM01002290">
    <property type="protein sequence ID" value="RCH96580.1"/>
    <property type="molecule type" value="Genomic_DNA"/>
</dbReference>
<comment type="caution">
    <text evidence="9">The sequence shown here is derived from an EMBL/GenBank/DDBJ whole genome shotgun (WGS) entry which is preliminary data.</text>
</comment>
<name>A0A367K345_RHIST</name>
<dbReference type="PANTHER" id="PTHR31616">
    <property type="entry name" value="TREHALASE"/>
    <property type="match status" value="1"/>
</dbReference>
<dbReference type="GO" id="GO:0000272">
    <property type="term" value="P:polysaccharide catabolic process"/>
    <property type="evidence" value="ECO:0007669"/>
    <property type="project" value="UniProtKB-KW"/>
</dbReference>
<dbReference type="GO" id="GO:0004339">
    <property type="term" value="F:glucan 1,4-alpha-glucosidase activity"/>
    <property type="evidence" value="ECO:0007669"/>
    <property type="project" value="UniProtKB-EC"/>
</dbReference>
<keyword evidence="7" id="KW-0624">Polysaccharide degradation</keyword>
<dbReference type="PANTHER" id="PTHR31616:SF9">
    <property type="entry name" value="GLUCOAMYLASE, INTRACELLULAR SPORULATION-SPECIFIC"/>
    <property type="match status" value="1"/>
</dbReference>
<evidence type="ECO:0000256" key="6">
    <source>
        <dbReference type="ARBA" id="ARBA00023295"/>
    </source>
</evidence>
<feature type="domain" description="GH15-like" evidence="8">
    <location>
        <begin position="42"/>
        <end position="443"/>
    </location>
</feature>
<evidence type="ECO:0000256" key="3">
    <source>
        <dbReference type="ARBA" id="ARBA00012593"/>
    </source>
</evidence>
<evidence type="ECO:0000256" key="4">
    <source>
        <dbReference type="ARBA" id="ARBA00022801"/>
    </source>
</evidence>
<evidence type="ECO:0000313" key="9">
    <source>
        <dbReference type="EMBL" id="RCH96580.1"/>
    </source>
</evidence>
<evidence type="ECO:0000256" key="7">
    <source>
        <dbReference type="ARBA" id="ARBA00023326"/>
    </source>
</evidence>
<protein>
    <recommendedName>
        <fullName evidence="3">glucan 1,4-alpha-glucosidase</fullName>
        <ecNumber evidence="3">3.2.1.3</ecNumber>
    </recommendedName>
</protein>
<dbReference type="AlphaFoldDB" id="A0A367K345"/>
<evidence type="ECO:0000313" key="10">
    <source>
        <dbReference type="Proteomes" id="UP000253551"/>
    </source>
</evidence>
<dbReference type="PRINTS" id="PR00736">
    <property type="entry name" value="GLHYDRLASE15"/>
</dbReference>
<accession>A0A367K345</accession>
<keyword evidence="4" id="KW-0378">Hydrolase</keyword>
<dbReference type="OrthoDB" id="6123450at2759"/>
<dbReference type="InterPro" id="IPR000165">
    <property type="entry name" value="Glucoamylase"/>
</dbReference>
<comment type="catalytic activity">
    <reaction evidence="1">
        <text>Hydrolysis of terminal (1-&gt;4)-linked alpha-D-glucose residues successively from non-reducing ends of the chains with release of beta-D-glucose.</text>
        <dbReference type="EC" id="3.2.1.3"/>
    </reaction>
</comment>
<evidence type="ECO:0000256" key="2">
    <source>
        <dbReference type="ARBA" id="ARBA00006188"/>
    </source>
</evidence>
<dbReference type="Proteomes" id="UP000253551">
    <property type="component" value="Unassembled WGS sequence"/>
</dbReference>
<dbReference type="GO" id="GO:0000324">
    <property type="term" value="C:fungal-type vacuole"/>
    <property type="evidence" value="ECO:0007669"/>
    <property type="project" value="TreeGrafter"/>
</dbReference>
<dbReference type="Pfam" id="PF00723">
    <property type="entry name" value="Glyco_hydro_15"/>
    <property type="match status" value="1"/>
</dbReference>
<evidence type="ECO:0000259" key="8">
    <source>
        <dbReference type="Pfam" id="PF00723"/>
    </source>
</evidence>
<keyword evidence="10" id="KW-1185">Reference proteome</keyword>
<keyword evidence="6" id="KW-0326">Glycosidase</keyword>
<dbReference type="Gene3D" id="1.50.10.10">
    <property type="match status" value="1"/>
</dbReference>
<dbReference type="InterPro" id="IPR008928">
    <property type="entry name" value="6-hairpin_glycosidase_sf"/>
</dbReference>
<dbReference type="InterPro" id="IPR012341">
    <property type="entry name" value="6hp_glycosidase-like_sf"/>
</dbReference>
<evidence type="ECO:0000256" key="5">
    <source>
        <dbReference type="ARBA" id="ARBA00023277"/>
    </source>
</evidence>
<gene>
    <name evidence="9" type="ORF">CU098_004145</name>
</gene>
<dbReference type="STRING" id="4846.A0A367K345"/>
<comment type="similarity">
    <text evidence="2">Belongs to the glycosyl hydrolase 15 family.</text>
</comment>
<sequence>MFTVYLVLITTVCAFYYTIQQIHQVDGVAKQNNEFDEWVSSQRSISYKNILKNINPAGTPRGFLAASLSTQSPDYFYTWTRDAALVARVLCDLPETEDRLLRDYVDFQIDSQNTPTVCNCLGEPKFNPDGSSFSGSWGRPQNDGPAERAIAFIKIANRFKGTYDDYIHSAIVPALKKDLEYTMRIWEEPCFDLWEEINGVHFYTLMAMRRALLDGFEFLGHENYRSAASRIQDRIETFWSSGENYIRVTQDVKKGQDKPTGLDVSVLIAINTFSSTKDGFLTPSSDKVLATAVAIENSFSSVFPINENLQSDLGTAIGRYPEDVYDGYGTSIGNPWFLATAAYVELYYLAIEEWKQTGITINNVNRPFFQRMANLDHGTYAPDSHQLKEIISQVSLEADKFLATIRYHQQRNGSMSEQFSRYDGFMKGARDLTWSHASFISAVKARG</sequence>
<dbReference type="EC" id="3.2.1.3" evidence="3"/>
<proteinExistence type="inferred from homology"/>